<dbReference type="PROSITE" id="PS50088">
    <property type="entry name" value="ANK_REPEAT"/>
    <property type="match status" value="3"/>
</dbReference>
<dbReference type="Gene3D" id="1.25.40.20">
    <property type="entry name" value="Ankyrin repeat-containing domain"/>
    <property type="match status" value="5"/>
</dbReference>
<dbReference type="EMBL" id="JAQIZZ010000002">
    <property type="protein sequence ID" value="KAJ5553058.1"/>
    <property type="molecule type" value="Genomic_DNA"/>
</dbReference>
<proteinExistence type="predicted"/>
<organism evidence="4 5">
    <name type="scientific">Penicillium frequentans</name>
    <dbReference type="NCBI Taxonomy" id="3151616"/>
    <lineage>
        <taxon>Eukaryota</taxon>
        <taxon>Fungi</taxon>
        <taxon>Dikarya</taxon>
        <taxon>Ascomycota</taxon>
        <taxon>Pezizomycotina</taxon>
        <taxon>Eurotiomycetes</taxon>
        <taxon>Eurotiomycetidae</taxon>
        <taxon>Eurotiales</taxon>
        <taxon>Aspergillaceae</taxon>
        <taxon>Penicillium</taxon>
    </lineage>
</organism>
<keyword evidence="1" id="KW-0677">Repeat</keyword>
<feature type="repeat" description="ANK" evidence="3">
    <location>
        <begin position="136"/>
        <end position="168"/>
    </location>
</feature>
<keyword evidence="5" id="KW-1185">Reference proteome</keyword>
<dbReference type="InterPro" id="IPR036770">
    <property type="entry name" value="Ankyrin_rpt-contain_sf"/>
</dbReference>
<evidence type="ECO:0000313" key="4">
    <source>
        <dbReference type="EMBL" id="KAJ5553058.1"/>
    </source>
</evidence>
<gene>
    <name evidence="4" type="ORF">N7494_002436</name>
</gene>
<evidence type="ECO:0000256" key="1">
    <source>
        <dbReference type="ARBA" id="ARBA00022737"/>
    </source>
</evidence>
<dbReference type="AlphaFoldDB" id="A0AAD6D5N5"/>
<dbReference type="SMART" id="SM00248">
    <property type="entry name" value="ANK"/>
    <property type="match status" value="10"/>
</dbReference>
<evidence type="ECO:0000256" key="2">
    <source>
        <dbReference type="ARBA" id="ARBA00023043"/>
    </source>
</evidence>
<dbReference type="PROSITE" id="PS50297">
    <property type="entry name" value="ANK_REP_REGION"/>
    <property type="match status" value="3"/>
</dbReference>
<dbReference type="PANTHER" id="PTHR24166:SF48">
    <property type="entry name" value="PROTEIN VAPYRIN"/>
    <property type="match status" value="1"/>
</dbReference>
<dbReference type="PANTHER" id="PTHR24166">
    <property type="entry name" value="ROLLING PEBBLES, ISOFORM B"/>
    <property type="match status" value="1"/>
</dbReference>
<keyword evidence="2 3" id="KW-0040">ANK repeat</keyword>
<feature type="repeat" description="ANK" evidence="3">
    <location>
        <begin position="443"/>
        <end position="475"/>
    </location>
</feature>
<dbReference type="Pfam" id="PF12796">
    <property type="entry name" value="Ank_2"/>
    <property type="match status" value="2"/>
</dbReference>
<dbReference type="InterPro" id="IPR050889">
    <property type="entry name" value="Dendritic_Spine_Reg/Scaffold"/>
</dbReference>
<name>A0AAD6D5N5_9EURO</name>
<reference evidence="4 5" key="1">
    <citation type="journal article" date="2023" name="IMA Fungus">
        <title>Comparative genomic study of the Penicillium genus elucidates a diverse pangenome and 15 lateral gene transfer events.</title>
        <authorList>
            <person name="Petersen C."/>
            <person name="Sorensen T."/>
            <person name="Nielsen M.R."/>
            <person name="Sondergaard T.E."/>
            <person name="Sorensen J.L."/>
            <person name="Fitzpatrick D.A."/>
            <person name="Frisvad J.C."/>
            <person name="Nielsen K.L."/>
        </authorList>
    </citation>
    <scope>NUCLEOTIDE SEQUENCE [LARGE SCALE GENOMIC DNA]</scope>
    <source>
        <strain evidence="4 5">IBT 35679</strain>
    </source>
</reference>
<dbReference type="SUPFAM" id="SSF48403">
    <property type="entry name" value="Ankyrin repeat"/>
    <property type="match status" value="2"/>
</dbReference>
<evidence type="ECO:0000256" key="3">
    <source>
        <dbReference type="PROSITE-ProRule" id="PRU00023"/>
    </source>
</evidence>
<sequence length="579" mass="64555">MSLVSIPPELRQQIFNNLECQSDLNALACTDRYFYLNLNTLIYRNEIKRNGGYVVLLYAAQTGSLRTAEHLLDAEESFRHYANNNQGLPHQIDPNGPTPGRNGWSPLAWASMRGFEEMVKVLLKMYNIQPDIRCPRERTALSYAAEQGHVEIVRLLLEAGADPNSQDQLQRTPLHWAGSPKLTKGVHYEPVKLAKRDSKIGSPSVLYNSWGAKEHLYEFHVESLRLTIKNSTSPVFCSVDAFFNIHVPGTENYYNIHTISQIYGELDDLGPDLTVSSSVPYGEWSSGKDFEHILNLLLQYGSKIDFGGHSPLNWAAAYGYQPLVELLLNKGAQAISNTEVGMISFTLAIAARHGHVSIVKIILDQFPSANEHQYAARSSALSLAAMNGHEDVVKILITKTSEYERSFRGPGWQPLTVAARKGHTDLVEFLISVHKQKWPDYPLGYTAISEAAYCGHTNIVLRLISAGADYNATPGAFGKMGCLHLAAKNGHSETVKSILETGQVDVNVVDGHGWTAYSWTSSDKRKSKMQEILLKGGADLSFQRSEEEIRRAPHSIMILGNRCFSGCCFEDERWPISFR</sequence>
<evidence type="ECO:0000313" key="5">
    <source>
        <dbReference type="Proteomes" id="UP001220324"/>
    </source>
</evidence>
<dbReference type="Pfam" id="PF00023">
    <property type="entry name" value="Ank"/>
    <property type="match status" value="2"/>
</dbReference>
<accession>A0AAD6D5N5</accession>
<feature type="repeat" description="ANK" evidence="3">
    <location>
        <begin position="307"/>
        <end position="339"/>
    </location>
</feature>
<dbReference type="InterPro" id="IPR002110">
    <property type="entry name" value="Ankyrin_rpt"/>
</dbReference>
<comment type="caution">
    <text evidence="4">The sequence shown here is derived from an EMBL/GenBank/DDBJ whole genome shotgun (WGS) entry which is preliminary data.</text>
</comment>
<protein>
    <submittedName>
        <fullName evidence="4">Ankyrin</fullName>
    </submittedName>
</protein>
<dbReference type="Proteomes" id="UP001220324">
    <property type="component" value="Unassembled WGS sequence"/>
</dbReference>